<dbReference type="Gene3D" id="3.40.50.1110">
    <property type="entry name" value="SGNH hydrolase"/>
    <property type="match status" value="1"/>
</dbReference>
<keyword evidence="1" id="KW-0378">Hydrolase</keyword>
<reference evidence="2" key="1">
    <citation type="journal article" date="2019" name="Int. J. Syst. Evol. Microbiol.">
        <title>The Global Catalogue of Microorganisms (GCM) 10K type strain sequencing project: providing services to taxonomists for standard genome sequencing and annotation.</title>
        <authorList>
            <consortium name="The Broad Institute Genomics Platform"/>
            <consortium name="The Broad Institute Genome Sequencing Center for Infectious Disease"/>
            <person name="Wu L."/>
            <person name="Ma J."/>
        </authorList>
    </citation>
    <scope>NUCLEOTIDE SEQUENCE [LARGE SCALE GENOMIC DNA]</scope>
    <source>
        <strain evidence="2">CCUG 62114</strain>
    </source>
</reference>
<sequence>MKKLSYIAIAALGLIACEPEFDNTISDNQATFTAGDADFSKFVSIGNSLTSGFADGALYIHGQENSFPNILAGQFSLVGGGDFTQPLMNDNIGGLLIGGSPVLADPNNPATNQFPPRLVLNGQSSPVWVNGASTTETTTVLSGPFNNMGVPGAKSFHLVAPTDPNNPASGYGNPGGLVAGTANPYYVRFASSPSATVFGDALAQNPTFFSLWIGNNDILSFATSGGVGVDQNAAGNMNAATYGSNDISHSNVVAGSIQNMINGLTAAGTNDVKGVVCNIPSVTDIPYFTTVPYNAIPMDQATADATNSSYSGYNLILGGLAQATVISSQEAAARMVSFSAGQNPALIVDETLTDIKPQLEANGVPEPLAELLKKLRPATPEDLLVLPSRTVLGTLADDNNPASVIGVGVPLEDKYVLIPSEQNAIATAQNQYNASISAIAAANNNVVLVDMASHLNTLNTSGISYNGGTLFSTYATGGAFSLDGVHPTAQGYAVIANKIIDVVNAEFNANIPMVNPGEYTSIFFE</sequence>
<dbReference type="EMBL" id="JBHTJM010000011">
    <property type="protein sequence ID" value="MFD0965124.1"/>
    <property type="molecule type" value="Genomic_DNA"/>
</dbReference>
<dbReference type="InterPro" id="IPR001087">
    <property type="entry name" value="GDSL"/>
</dbReference>
<dbReference type="InterPro" id="IPR051532">
    <property type="entry name" value="Ester_Hydrolysis_Enzymes"/>
</dbReference>
<evidence type="ECO:0000313" key="1">
    <source>
        <dbReference type="EMBL" id="MFD0965124.1"/>
    </source>
</evidence>
<protein>
    <submittedName>
        <fullName evidence="1">SGNH/GDSL hydrolase family protein</fullName>
    </submittedName>
</protein>
<keyword evidence="2" id="KW-1185">Reference proteome</keyword>
<dbReference type="PANTHER" id="PTHR30383:SF5">
    <property type="entry name" value="SGNH HYDROLASE-TYPE ESTERASE DOMAIN-CONTAINING PROTEIN"/>
    <property type="match status" value="1"/>
</dbReference>
<comment type="caution">
    <text evidence="1">The sequence shown here is derived from an EMBL/GenBank/DDBJ whole genome shotgun (WGS) entry which is preliminary data.</text>
</comment>
<proteinExistence type="predicted"/>
<dbReference type="InterPro" id="IPR036514">
    <property type="entry name" value="SGNH_hydro_sf"/>
</dbReference>
<name>A0ABW3I5H0_9FLAO</name>
<dbReference type="PROSITE" id="PS51257">
    <property type="entry name" value="PROKAR_LIPOPROTEIN"/>
    <property type="match status" value="1"/>
</dbReference>
<dbReference type="Pfam" id="PF00657">
    <property type="entry name" value="Lipase_GDSL"/>
    <property type="match status" value="1"/>
</dbReference>
<organism evidence="1 2">
    <name type="scientific">Pseudofulvibacter geojedonensis</name>
    <dbReference type="NCBI Taxonomy" id="1123758"/>
    <lineage>
        <taxon>Bacteria</taxon>
        <taxon>Pseudomonadati</taxon>
        <taxon>Bacteroidota</taxon>
        <taxon>Flavobacteriia</taxon>
        <taxon>Flavobacteriales</taxon>
        <taxon>Flavobacteriaceae</taxon>
        <taxon>Pseudofulvibacter</taxon>
    </lineage>
</organism>
<gene>
    <name evidence="1" type="ORF">ACFQ1O_13990</name>
</gene>
<dbReference type="Proteomes" id="UP001596997">
    <property type="component" value="Unassembled WGS sequence"/>
</dbReference>
<accession>A0ABW3I5H0</accession>
<dbReference type="RefSeq" id="WP_377716979.1">
    <property type="nucleotide sequence ID" value="NZ_JBHTJM010000011.1"/>
</dbReference>
<dbReference type="SUPFAM" id="SSF52266">
    <property type="entry name" value="SGNH hydrolase"/>
    <property type="match status" value="2"/>
</dbReference>
<dbReference type="PANTHER" id="PTHR30383">
    <property type="entry name" value="THIOESTERASE 1/PROTEASE 1/LYSOPHOSPHOLIPASE L1"/>
    <property type="match status" value="1"/>
</dbReference>
<evidence type="ECO:0000313" key="2">
    <source>
        <dbReference type="Proteomes" id="UP001596997"/>
    </source>
</evidence>
<dbReference type="GO" id="GO:0016787">
    <property type="term" value="F:hydrolase activity"/>
    <property type="evidence" value="ECO:0007669"/>
    <property type="project" value="UniProtKB-KW"/>
</dbReference>